<evidence type="ECO:0000313" key="2">
    <source>
        <dbReference type="Proteomes" id="UP000316092"/>
    </source>
</evidence>
<reference evidence="1 2" key="1">
    <citation type="submission" date="2019-07" db="EMBL/GenBank/DDBJ databases">
        <title>Deinococcus detaillus sp. nov., isolated from humus soil in Antarctica.</title>
        <authorList>
            <person name="Zhang K."/>
        </authorList>
    </citation>
    <scope>NUCLEOTIDE SEQUENCE [LARGE SCALE GENOMIC DNA]</scope>
    <source>
        <strain evidence="1 2">H1</strain>
    </source>
</reference>
<dbReference type="AlphaFoldDB" id="A0A553UWM0"/>
<name>A0A553UWM0_9DEIO</name>
<dbReference type="EMBL" id="VKDB01000010">
    <property type="protein sequence ID" value="TSA84597.1"/>
    <property type="molecule type" value="Genomic_DNA"/>
</dbReference>
<comment type="caution">
    <text evidence="1">The sequence shown here is derived from an EMBL/GenBank/DDBJ whole genome shotgun (WGS) entry which is preliminary data.</text>
</comment>
<organism evidence="1 2">
    <name type="scientific">Deinococcus detaillensis</name>
    <dbReference type="NCBI Taxonomy" id="2592048"/>
    <lineage>
        <taxon>Bacteria</taxon>
        <taxon>Thermotogati</taxon>
        <taxon>Deinococcota</taxon>
        <taxon>Deinococci</taxon>
        <taxon>Deinococcales</taxon>
        <taxon>Deinococcaceae</taxon>
        <taxon>Deinococcus</taxon>
    </lineage>
</organism>
<dbReference type="OrthoDB" id="9825232at2"/>
<dbReference type="RefSeq" id="WP_143720750.1">
    <property type="nucleotide sequence ID" value="NZ_VKDB01000010.1"/>
</dbReference>
<keyword evidence="2" id="KW-1185">Reference proteome</keyword>
<proteinExistence type="predicted"/>
<evidence type="ECO:0000313" key="1">
    <source>
        <dbReference type="EMBL" id="TSA84597.1"/>
    </source>
</evidence>
<protein>
    <submittedName>
        <fullName evidence="1">Uncharacterized protein</fullName>
    </submittedName>
</protein>
<dbReference type="Proteomes" id="UP000316092">
    <property type="component" value="Unassembled WGS sequence"/>
</dbReference>
<gene>
    <name evidence="1" type="ORF">FNU79_10185</name>
</gene>
<accession>A0A553UWM0</accession>
<sequence length="371" mass="42443">MKNLKAIFVTSQENPNNPQNAGLQEVSLPDSTKVFVFNTFGSEHYDYFLRLGSSSPEPAKLVFRGLEYVEKASIQLRDFTDDSNSLIFYCIESSVISLRKSLEFHRPLGGRFFVNSVEFQARIEHAIGVIASAGILNKDIMQEWFKQEQANQKSTSREATFFNAPLSLFLAQDEAFSATDDSPRTKIILWGTLSTANLFASNAIINMKEFFTLPSKEVEEAIYSHFRVAWIAYIYTHLEEDKSVSGMAMRNYFEELIGSTRLLQAYGVHMMEIFRRNLYNVGTNSERYMHFSGVILPIFPDGNILGETLAEEFFKSSRILAFIASQTQWFQKMASVDLDEQNIINLNQNLYHQSIKMMKDKSRPEFQGFLG</sequence>